<gene>
    <name evidence="2" type="ORF">LITE_LOCUS34245</name>
</gene>
<sequence length="44" mass="5143">MRVRGGRVDDCRLLNDSMLLEPRWNVAALLLLGTHFILQFFLKN</sequence>
<keyword evidence="1" id="KW-0812">Transmembrane</keyword>
<reference evidence="2" key="1">
    <citation type="submission" date="2022-08" db="EMBL/GenBank/DDBJ databases">
        <authorList>
            <person name="Gutierrez-Valencia J."/>
        </authorList>
    </citation>
    <scope>NUCLEOTIDE SEQUENCE</scope>
</reference>
<dbReference type="AlphaFoldDB" id="A0AAV0NMT1"/>
<name>A0AAV0NMT1_9ROSI</name>
<organism evidence="2 3">
    <name type="scientific">Linum tenue</name>
    <dbReference type="NCBI Taxonomy" id="586396"/>
    <lineage>
        <taxon>Eukaryota</taxon>
        <taxon>Viridiplantae</taxon>
        <taxon>Streptophyta</taxon>
        <taxon>Embryophyta</taxon>
        <taxon>Tracheophyta</taxon>
        <taxon>Spermatophyta</taxon>
        <taxon>Magnoliopsida</taxon>
        <taxon>eudicotyledons</taxon>
        <taxon>Gunneridae</taxon>
        <taxon>Pentapetalae</taxon>
        <taxon>rosids</taxon>
        <taxon>fabids</taxon>
        <taxon>Malpighiales</taxon>
        <taxon>Linaceae</taxon>
        <taxon>Linum</taxon>
    </lineage>
</organism>
<dbReference type="Proteomes" id="UP001154282">
    <property type="component" value="Unassembled WGS sequence"/>
</dbReference>
<evidence type="ECO:0000313" key="2">
    <source>
        <dbReference type="EMBL" id="CAI0459952.1"/>
    </source>
</evidence>
<dbReference type="EMBL" id="CAMGYJ010000008">
    <property type="protein sequence ID" value="CAI0459952.1"/>
    <property type="molecule type" value="Genomic_DNA"/>
</dbReference>
<keyword evidence="3" id="KW-1185">Reference proteome</keyword>
<evidence type="ECO:0000313" key="3">
    <source>
        <dbReference type="Proteomes" id="UP001154282"/>
    </source>
</evidence>
<accession>A0AAV0NMT1</accession>
<proteinExistence type="predicted"/>
<feature type="transmembrane region" description="Helical" evidence="1">
    <location>
        <begin position="24"/>
        <end position="42"/>
    </location>
</feature>
<keyword evidence="1" id="KW-1133">Transmembrane helix</keyword>
<evidence type="ECO:0000256" key="1">
    <source>
        <dbReference type="SAM" id="Phobius"/>
    </source>
</evidence>
<protein>
    <submittedName>
        <fullName evidence="2">Uncharacterized protein</fullName>
    </submittedName>
</protein>
<keyword evidence="1" id="KW-0472">Membrane</keyword>
<comment type="caution">
    <text evidence="2">The sequence shown here is derived from an EMBL/GenBank/DDBJ whole genome shotgun (WGS) entry which is preliminary data.</text>
</comment>